<accession>A0ABV3SWV3</accession>
<dbReference type="RefSeq" id="WP_367991678.1">
    <property type="nucleotide sequence ID" value="NZ_JBFPJR010000005.1"/>
</dbReference>
<reference evidence="3 4" key="1">
    <citation type="submission" date="2024-07" db="EMBL/GenBank/DDBJ databases">
        <authorList>
            <person name="Lee S."/>
            <person name="Kang M."/>
        </authorList>
    </citation>
    <scope>NUCLEOTIDE SEQUENCE [LARGE SCALE GENOMIC DNA]</scope>
    <source>
        <strain evidence="3 4">DS6</strain>
    </source>
</reference>
<dbReference type="Proteomes" id="UP001556631">
    <property type="component" value="Unassembled WGS sequence"/>
</dbReference>
<dbReference type="PROSITE" id="PS51257">
    <property type="entry name" value="PROKAR_LIPOPROTEIN"/>
    <property type="match status" value="1"/>
</dbReference>
<evidence type="ECO:0000256" key="2">
    <source>
        <dbReference type="SAM" id="SignalP"/>
    </source>
</evidence>
<feature type="signal peptide" evidence="2">
    <location>
        <begin position="1"/>
        <end position="28"/>
    </location>
</feature>
<comment type="caution">
    <text evidence="3">The sequence shown here is derived from an EMBL/GenBank/DDBJ whole genome shotgun (WGS) entry which is preliminary data.</text>
</comment>
<dbReference type="SUPFAM" id="SSF110087">
    <property type="entry name" value="DR1885-like metal-binding protein"/>
    <property type="match status" value="1"/>
</dbReference>
<dbReference type="EMBL" id="JBFPJR010000005">
    <property type="protein sequence ID" value="MEX0426857.1"/>
    <property type="molecule type" value="Genomic_DNA"/>
</dbReference>
<keyword evidence="4" id="KW-1185">Reference proteome</keyword>
<feature type="chain" id="PRO_5046318659" description="DUF461 domain-containing protein" evidence="2">
    <location>
        <begin position="29"/>
        <end position="207"/>
    </location>
</feature>
<evidence type="ECO:0000313" key="3">
    <source>
        <dbReference type="EMBL" id="MEX0426857.1"/>
    </source>
</evidence>
<sequence length="207" mass="20972">MTTSVRPHLRRKLALVGGLAVLAVPALSACGSFDYATDRPNVIANGGYNMDSNVRVNAARIVSPRAGKGVFIATFTLNPTIGAATAGSPNPSFTGLETSADAKQTVQAKGGFDIQIGNAGLVNLADPSTGGVVVTGDFKPGDVVPLTLSFSDGDKATVQVPVVTQCGAYASVVPLGKKSPLPAPEATGDTSTDPYSCTYPSVGPYGE</sequence>
<feature type="region of interest" description="Disordered" evidence="1">
    <location>
        <begin position="177"/>
        <end position="207"/>
    </location>
</feature>
<organism evidence="3 4">
    <name type="scientific">Nocardioides eburneus</name>
    <dbReference type="NCBI Taxonomy" id="3231482"/>
    <lineage>
        <taxon>Bacteria</taxon>
        <taxon>Bacillati</taxon>
        <taxon>Actinomycetota</taxon>
        <taxon>Actinomycetes</taxon>
        <taxon>Propionibacteriales</taxon>
        <taxon>Nocardioidaceae</taxon>
        <taxon>Nocardioides</taxon>
    </lineage>
</organism>
<evidence type="ECO:0000256" key="1">
    <source>
        <dbReference type="SAM" id="MobiDB-lite"/>
    </source>
</evidence>
<evidence type="ECO:0008006" key="5">
    <source>
        <dbReference type="Google" id="ProtNLM"/>
    </source>
</evidence>
<protein>
    <recommendedName>
        <fullName evidence="5">DUF461 domain-containing protein</fullName>
    </recommendedName>
</protein>
<dbReference type="InterPro" id="IPR036182">
    <property type="entry name" value="PCuAC_sf"/>
</dbReference>
<proteinExistence type="predicted"/>
<keyword evidence="2" id="KW-0732">Signal</keyword>
<evidence type="ECO:0000313" key="4">
    <source>
        <dbReference type="Proteomes" id="UP001556631"/>
    </source>
</evidence>
<feature type="compositionally biased region" description="Polar residues" evidence="1">
    <location>
        <begin position="188"/>
        <end position="199"/>
    </location>
</feature>
<name>A0ABV3SWV3_9ACTN</name>
<gene>
    <name evidence="3" type="ORF">AB3X52_04420</name>
</gene>